<protein>
    <submittedName>
        <fullName evidence="2 3">Uncharacterized protein</fullName>
    </submittedName>
</protein>
<accession>A0A072UBD3</accession>
<organism evidence="2 4">
    <name type="scientific">Medicago truncatula</name>
    <name type="common">Barrel medic</name>
    <name type="synonym">Medicago tribuloides</name>
    <dbReference type="NCBI Taxonomy" id="3880"/>
    <lineage>
        <taxon>Eukaryota</taxon>
        <taxon>Viridiplantae</taxon>
        <taxon>Streptophyta</taxon>
        <taxon>Embryophyta</taxon>
        <taxon>Tracheophyta</taxon>
        <taxon>Spermatophyta</taxon>
        <taxon>Magnoliopsida</taxon>
        <taxon>eudicotyledons</taxon>
        <taxon>Gunneridae</taxon>
        <taxon>Pentapetalae</taxon>
        <taxon>rosids</taxon>
        <taxon>fabids</taxon>
        <taxon>Fabales</taxon>
        <taxon>Fabaceae</taxon>
        <taxon>Papilionoideae</taxon>
        <taxon>50 kb inversion clade</taxon>
        <taxon>NPAAA clade</taxon>
        <taxon>Hologalegina</taxon>
        <taxon>IRL clade</taxon>
        <taxon>Trifolieae</taxon>
        <taxon>Medicago</taxon>
    </lineage>
</organism>
<gene>
    <name evidence="2" type="ordered locus">MTR_6g072492</name>
</gene>
<reference evidence="3" key="3">
    <citation type="submission" date="2015-04" db="UniProtKB">
        <authorList>
            <consortium name="EnsemblPlants"/>
        </authorList>
    </citation>
    <scope>IDENTIFICATION</scope>
    <source>
        <strain evidence="3">cv. Jemalong A17</strain>
    </source>
</reference>
<feature type="region of interest" description="Disordered" evidence="1">
    <location>
        <begin position="21"/>
        <end position="67"/>
    </location>
</feature>
<evidence type="ECO:0000313" key="4">
    <source>
        <dbReference type="Proteomes" id="UP000002051"/>
    </source>
</evidence>
<evidence type="ECO:0000256" key="1">
    <source>
        <dbReference type="SAM" id="MobiDB-lite"/>
    </source>
</evidence>
<sequence>MEKGEEIKYKLLVKMIYDKHSSSIPTYPSPSSTPETKPKPKPKPNQIIPKIKTWKNSNKRMSNSMGC</sequence>
<evidence type="ECO:0000313" key="3">
    <source>
        <dbReference type="EnsemblPlants" id="KEH26776"/>
    </source>
</evidence>
<feature type="compositionally biased region" description="Polar residues" evidence="1">
    <location>
        <begin position="54"/>
        <end position="67"/>
    </location>
</feature>
<name>A0A072UBD3_MEDTR</name>
<proteinExistence type="predicted"/>
<evidence type="ECO:0000313" key="2">
    <source>
        <dbReference type="EMBL" id="KEH26776.1"/>
    </source>
</evidence>
<reference evidence="2 4" key="2">
    <citation type="journal article" date="2014" name="BMC Genomics">
        <title>An improved genome release (version Mt4.0) for the model legume Medicago truncatula.</title>
        <authorList>
            <person name="Tang H."/>
            <person name="Krishnakumar V."/>
            <person name="Bidwell S."/>
            <person name="Rosen B."/>
            <person name="Chan A."/>
            <person name="Zhou S."/>
            <person name="Gentzbittel L."/>
            <person name="Childs K.L."/>
            <person name="Yandell M."/>
            <person name="Gundlach H."/>
            <person name="Mayer K.F."/>
            <person name="Schwartz D.C."/>
            <person name="Town C.D."/>
        </authorList>
    </citation>
    <scope>GENOME REANNOTATION</scope>
    <source>
        <strain evidence="2">A17</strain>
        <strain evidence="3 4">cv. Jemalong A17</strain>
    </source>
</reference>
<dbReference type="Proteomes" id="UP000002051">
    <property type="component" value="Chromosome 6"/>
</dbReference>
<reference evidence="2 4" key="1">
    <citation type="journal article" date="2011" name="Nature">
        <title>The Medicago genome provides insight into the evolution of rhizobial symbioses.</title>
        <authorList>
            <person name="Young N.D."/>
            <person name="Debelle F."/>
            <person name="Oldroyd G.E."/>
            <person name="Geurts R."/>
            <person name="Cannon S.B."/>
            <person name="Udvardi M.K."/>
            <person name="Benedito V.A."/>
            <person name="Mayer K.F."/>
            <person name="Gouzy J."/>
            <person name="Schoof H."/>
            <person name="Van de Peer Y."/>
            <person name="Proost S."/>
            <person name="Cook D.R."/>
            <person name="Meyers B.C."/>
            <person name="Spannagl M."/>
            <person name="Cheung F."/>
            <person name="De Mita S."/>
            <person name="Krishnakumar V."/>
            <person name="Gundlach H."/>
            <person name="Zhou S."/>
            <person name="Mudge J."/>
            <person name="Bharti A.K."/>
            <person name="Murray J.D."/>
            <person name="Naoumkina M.A."/>
            <person name="Rosen B."/>
            <person name="Silverstein K.A."/>
            <person name="Tang H."/>
            <person name="Rombauts S."/>
            <person name="Zhao P.X."/>
            <person name="Zhou P."/>
            <person name="Barbe V."/>
            <person name="Bardou P."/>
            <person name="Bechner M."/>
            <person name="Bellec A."/>
            <person name="Berger A."/>
            <person name="Berges H."/>
            <person name="Bidwell S."/>
            <person name="Bisseling T."/>
            <person name="Choisne N."/>
            <person name="Couloux A."/>
            <person name="Denny R."/>
            <person name="Deshpande S."/>
            <person name="Dai X."/>
            <person name="Doyle J.J."/>
            <person name="Dudez A.M."/>
            <person name="Farmer A.D."/>
            <person name="Fouteau S."/>
            <person name="Franken C."/>
            <person name="Gibelin C."/>
            <person name="Gish J."/>
            <person name="Goldstein S."/>
            <person name="Gonzalez A.J."/>
            <person name="Green P.J."/>
            <person name="Hallab A."/>
            <person name="Hartog M."/>
            <person name="Hua A."/>
            <person name="Humphray S.J."/>
            <person name="Jeong D.H."/>
            <person name="Jing Y."/>
            <person name="Jocker A."/>
            <person name="Kenton S.M."/>
            <person name="Kim D.J."/>
            <person name="Klee K."/>
            <person name="Lai H."/>
            <person name="Lang C."/>
            <person name="Lin S."/>
            <person name="Macmil S.L."/>
            <person name="Magdelenat G."/>
            <person name="Matthews L."/>
            <person name="McCorrison J."/>
            <person name="Monaghan E.L."/>
            <person name="Mun J.H."/>
            <person name="Najar F.Z."/>
            <person name="Nicholson C."/>
            <person name="Noirot C."/>
            <person name="O'Bleness M."/>
            <person name="Paule C.R."/>
            <person name="Poulain J."/>
            <person name="Prion F."/>
            <person name="Qin B."/>
            <person name="Qu C."/>
            <person name="Retzel E.F."/>
            <person name="Riddle C."/>
            <person name="Sallet E."/>
            <person name="Samain S."/>
            <person name="Samson N."/>
            <person name="Sanders I."/>
            <person name="Saurat O."/>
            <person name="Scarpelli C."/>
            <person name="Schiex T."/>
            <person name="Segurens B."/>
            <person name="Severin A.J."/>
            <person name="Sherrier D.J."/>
            <person name="Shi R."/>
            <person name="Sims S."/>
            <person name="Singer S.R."/>
            <person name="Sinharoy S."/>
            <person name="Sterck L."/>
            <person name="Viollet A."/>
            <person name="Wang B.B."/>
            <person name="Wang K."/>
            <person name="Wang M."/>
            <person name="Wang X."/>
            <person name="Warfsmann J."/>
            <person name="Weissenbach J."/>
            <person name="White D.D."/>
            <person name="White J.D."/>
            <person name="Wiley G.B."/>
            <person name="Wincker P."/>
            <person name="Xing Y."/>
            <person name="Yang L."/>
            <person name="Yao Z."/>
            <person name="Ying F."/>
            <person name="Zhai J."/>
            <person name="Zhou L."/>
            <person name="Zuber A."/>
            <person name="Denarie J."/>
            <person name="Dixon R.A."/>
            <person name="May G.D."/>
            <person name="Schwartz D.C."/>
            <person name="Rogers J."/>
            <person name="Quetier F."/>
            <person name="Town C.D."/>
            <person name="Roe B.A."/>
        </authorList>
    </citation>
    <scope>NUCLEOTIDE SEQUENCE [LARGE SCALE GENOMIC DNA]</scope>
    <source>
        <strain evidence="2">A17</strain>
        <strain evidence="3 4">cv. Jemalong A17</strain>
    </source>
</reference>
<feature type="compositionally biased region" description="Low complexity" evidence="1">
    <location>
        <begin position="22"/>
        <end position="35"/>
    </location>
</feature>
<dbReference type="EnsemblPlants" id="KEH26776">
    <property type="protein sequence ID" value="KEH26776"/>
    <property type="gene ID" value="MTR_6g072492"/>
</dbReference>
<dbReference type="HOGENOM" id="CLU_2816307_0_0_1"/>
<keyword evidence="4" id="KW-1185">Reference proteome</keyword>
<dbReference type="AlphaFoldDB" id="A0A072UBD3"/>
<dbReference type="EMBL" id="CM001222">
    <property type="protein sequence ID" value="KEH26776.1"/>
    <property type="molecule type" value="Genomic_DNA"/>
</dbReference>